<feature type="compositionally biased region" description="Low complexity" evidence="2">
    <location>
        <begin position="71"/>
        <end position="91"/>
    </location>
</feature>
<name>A0AAD0XHJ5_9BURK</name>
<dbReference type="PANTHER" id="PTHR33383:SF1">
    <property type="entry name" value="MEMBRANE PROTEIN INSERTION EFFICIENCY FACTOR-RELATED"/>
    <property type="match status" value="1"/>
</dbReference>
<reference evidence="3 4" key="1">
    <citation type="submission" date="2017-11" db="EMBL/GenBank/DDBJ databases">
        <title>Complete genome sequence of Herbaspirillum rubrisubalbicans DSM 11543.</title>
        <authorList>
            <person name="Chen M."/>
            <person name="An Q."/>
        </authorList>
    </citation>
    <scope>NUCLEOTIDE SEQUENCE [LARGE SCALE GENOMIC DNA]</scope>
    <source>
        <strain evidence="3 4">DSM 11543</strain>
    </source>
</reference>
<gene>
    <name evidence="3" type="ORF">RC54_22615</name>
</gene>
<comment type="similarity">
    <text evidence="1">Belongs to the UPF0161 family.</text>
</comment>
<feature type="compositionally biased region" description="Low complexity" evidence="2">
    <location>
        <begin position="102"/>
        <end position="115"/>
    </location>
</feature>
<sequence>MKTPLLLLLRAYKLGVSPFLGQNCRFYPSCSDYAAEAVRLHGALKGSLLAGKRLCKCHPWHPGGLDFVPGSEQARAQAMQASSSTSAGSASGCVSDSPSTSPQPSAARVSPPVAADGCSHS</sequence>
<dbReference type="GO" id="GO:0005886">
    <property type="term" value="C:plasma membrane"/>
    <property type="evidence" value="ECO:0007669"/>
    <property type="project" value="UniProtKB-SubCell"/>
</dbReference>
<proteinExistence type="inferred from homology"/>
<comment type="subcellular location">
    <subcellularLocation>
        <location evidence="1">Cell membrane</location>
        <topology evidence="1">Peripheral membrane protein</topology>
        <orientation evidence="1">Cytoplasmic side</orientation>
    </subcellularLocation>
</comment>
<evidence type="ECO:0000313" key="4">
    <source>
        <dbReference type="Proteomes" id="UP000269199"/>
    </source>
</evidence>
<evidence type="ECO:0000256" key="2">
    <source>
        <dbReference type="SAM" id="MobiDB-lite"/>
    </source>
</evidence>
<evidence type="ECO:0000313" key="3">
    <source>
        <dbReference type="EMBL" id="AYR26436.1"/>
    </source>
</evidence>
<dbReference type="NCBIfam" id="TIGR00278">
    <property type="entry name" value="membrane protein insertion efficiency factor YidD"/>
    <property type="match status" value="1"/>
</dbReference>
<dbReference type="EMBL" id="CP024996">
    <property type="protein sequence ID" value="AYR26436.1"/>
    <property type="molecule type" value="Genomic_DNA"/>
</dbReference>
<dbReference type="SMART" id="SM01234">
    <property type="entry name" value="Haemolytic"/>
    <property type="match status" value="1"/>
</dbReference>
<dbReference type="InterPro" id="IPR002696">
    <property type="entry name" value="Membr_insert_effic_factor_YidD"/>
</dbReference>
<dbReference type="AlphaFoldDB" id="A0AAD0XHJ5"/>
<accession>A0AAD0XHJ5</accession>
<feature type="region of interest" description="Disordered" evidence="2">
    <location>
        <begin position="68"/>
        <end position="121"/>
    </location>
</feature>
<evidence type="ECO:0000256" key="1">
    <source>
        <dbReference type="HAMAP-Rule" id="MF_00386"/>
    </source>
</evidence>
<dbReference type="HAMAP" id="MF_00386">
    <property type="entry name" value="UPF0161_YidD"/>
    <property type="match status" value="1"/>
</dbReference>
<keyword evidence="1" id="KW-0472">Membrane</keyword>
<dbReference type="Pfam" id="PF01809">
    <property type="entry name" value="YidD"/>
    <property type="match status" value="1"/>
</dbReference>
<keyword evidence="1" id="KW-1003">Cell membrane</keyword>
<organism evidence="3 4">
    <name type="scientific">Herbaspirillum rubrisubalbicans</name>
    <dbReference type="NCBI Taxonomy" id="80842"/>
    <lineage>
        <taxon>Bacteria</taxon>
        <taxon>Pseudomonadati</taxon>
        <taxon>Pseudomonadota</taxon>
        <taxon>Betaproteobacteria</taxon>
        <taxon>Burkholderiales</taxon>
        <taxon>Oxalobacteraceae</taxon>
        <taxon>Herbaspirillum</taxon>
    </lineage>
</organism>
<protein>
    <recommendedName>
        <fullName evidence="1">Putative membrane protein insertion efficiency factor</fullName>
    </recommendedName>
</protein>
<comment type="function">
    <text evidence="1">Could be involved in insertion of integral membrane proteins into the membrane.</text>
</comment>
<dbReference type="Proteomes" id="UP000269199">
    <property type="component" value="Chromosome"/>
</dbReference>
<dbReference type="PANTHER" id="PTHR33383">
    <property type="entry name" value="MEMBRANE PROTEIN INSERTION EFFICIENCY FACTOR-RELATED"/>
    <property type="match status" value="1"/>
</dbReference>